<keyword evidence="4" id="KW-0378">Hydrolase</keyword>
<dbReference type="InterPro" id="IPR035952">
    <property type="entry name" value="Rhomboid-like_sf"/>
</dbReference>
<reference evidence="10" key="1">
    <citation type="submission" date="2014-11" db="EMBL/GenBank/DDBJ databases">
        <title>Genome sequencing of Roseivirga sp. D-25.</title>
        <authorList>
            <person name="Selvaratnam C."/>
            <person name="Thevarajoo S."/>
            <person name="Goh K.M."/>
            <person name="Eee R."/>
            <person name="Chan K.-G."/>
            <person name="Chong C.S."/>
        </authorList>
    </citation>
    <scope>NUCLEOTIDE SEQUENCE [LARGE SCALE GENOMIC DNA]</scope>
    <source>
        <strain evidence="10">D-25</strain>
    </source>
</reference>
<proteinExistence type="inferred from homology"/>
<dbReference type="PANTHER" id="PTHR43731">
    <property type="entry name" value="RHOMBOID PROTEASE"/>
    <property type="match status" value="1"/>
</dbReference>
<keyword evidence="10" id="KW-1185">Reference proteome</keyword>
<dbReference type="GO" id="GO:0016020">
    <property type="term" value="C:membrane"/>
    <property type="evidence" value="ECO:0007669"/>
    <property type="project" value="UniProtKB-SubCell"/>
</dbReference>
<feature type="transmembrane region" description="Helical" evidence="7">
    <location>
        <begin position="82"/>
        <end position="100"/>
    </location>
</feature>
<feature type="transmembrane region" description="Helical" evidence="7">
    <location>
        <begin position="57"/>
        <end position="76"/>
    </location>
</feature>
<evidence type="ECO:0000256" key="1">
    <source>
        <dbReference type="ARBA" id="ARBA00004141"/>
    </source>
</evidence>
<keyword evidence="3 7" id="KW-0812">Transmembrane</keyword>
<comment type="caution">
    <text evidence="9">The sequence shown here is derived from an EMBL/GenBank/DDBJ whole genome shotgun (WGS) entry which is preliminary data.</text>
</comment>
<evidence type="ECO:0000313" key="10">
    <source>
        <dbReference type="Proteomes" id="UP000036908"/>
    </source>
</evidence>
<accession>A0A0L8ANR8</accession>
<dbReference type="InterPro" id="IPR050925">
    <property type="entry name" value="Rhomboid_protease_S54"/>
</dbReference>
<evidence type="ECO:0000256" key="4">
    <source>
        <dbReference type="ARBA" id="ARBA00022801"/>
    </source>
</evidence>
<dbReference type="SUPFAM" id="SSF144091">
    <property type="entry name" value="Rhomboid-like"/>
    <property type="match status" value="1"/>
</dbReference>
<evidence type="ECO:0000256" key="6">
    <source>
        <dbReference type="ARBA" id="ARBA00023136"/>
    </source>
</evidence>
<dbReference type="PANTHER" id="PTHR43731:SF14">
    <property type="entry name" value="PRESENILIN-ASSOCIATED RHOMBOID-LIKE PROTEIN, MITOCHONDRIAL"/>
    <property type="match status" value="1"/>
</dbReference>
<feature type="domain" description="Peptidase S54 rhomboid" evidence="8">
    <location>
        <begin position="39"/>
        <end position="189"/>
    </location>
</feature>
<dbReference type="Pfam" id="PF01694">
    <property type="entry name" value="Rhomboid"/>
    <property type="match status" value="1"/>
</dbReference>
<dbReference type="Gene3D" id="1.20.1540.10">
    <property type="entry name" value="Rhomboid-like"/>
    <property type="match status" value="1"/>
</dbReference>
<protein>
    <recommendedName>
        <fullName evidence="8">Peptidase S54 rhomboid domain-containing protein</fullName>
    </recommendedName>
</protein>
<evidence type="ECO:0000256" key="7">
    <source>
        <dbReference type="SAM" id="Phobius"/>
    </source>
</evidence>
<evidence type="ECO:0000256" key="2">
    <source>
        <dbReference type="ARBA" id="ARBA00009045"/>
    </source>
</evidence>
<feature type="transmembrane region" description="Helical" evidence="7">
    <location>
        <begin position="173"/>
        <end position="197"/>
    </location>
</feature>
<feature type="transmembrane region" description="Helical" evidence="7">
    <location>
        <begin position="112"/>
        <end position="131"/>
    </location>
</feature>
<evidence type="ECO:0000256" key="3">
    <source>
        <dbReference type="ARBA" id="ARBA00022692"/>
    </source>
</evidence>
<comment type="similarity">
    <text evidence="2">Belongs to the peptidase S54 family.</text>
</comment>
<organism evidence="9 10">
    <name type="scientific">Roseivirga seohaensis subsp. aquiponti</name>
    <dbReference type="NCBI Taxonomy" id="1566026"/>
    <lineage>
        <taxon>Bacteria</taxon>
        <taxon>Pseudomonadati</taxon>
        <taxon>Bacteroidota</taxon>
        <taxon>Cytophagia</taxon>
        <taxon>Cytophagales</taxon>
        <taxon>Roseivirgaceae</taxon>
        <taxon>Roseivirga</taxon>
    </lineage>
</organism>
<evidence type="ECO:0000256" key="5">
    <source>
        <dbReference type="ARBA" id="ARBA00022989"/>
    </source>
</evidence>
<dbReference type="EMBL" id="JSVA01000005">
    <property type="protein sequence ID" value="KOF03817.1"/>
    <property type="molecule type" value="Genomic_DNA"/>
</dbReference>
<keyword evidence="6 7" id="KW-0472">Membrane</keyword>
<dbReference type="AlphaFoldDB" id="A0A0L8ANR8"/>
<comment type="subcellular location">
    <subcellularLocation>
        <location evidence="1">Membrane</location>
        <topology evidence="1">Multi-pass membrane protein</topology>
    </subcellularLocation>
</comment>
<dbReference type="OrthoDB" id="9807874at2"/>
<gene>
    <name evidence="9" type="ORF">OB69_04475</name>
</gene>
<name>A0A0L8ANR8_9BACT</name>
<dbReference type="RefSeq" id="WP_053222500.1">
    <property type="nucleotide sequence ID" value="NZ_JSVA01000005.1"/>
</dbReference>
<feature type="transmembrane region" description="Helical" evidence="7">
    <location>
        <begin position="137"/>
        <end position="161"/>
    </location>
</feature>
<dbReference type="InterPro" id="IPR022764">
    <property type="entry name" value="Peptidase_S54_rhomboid_dom"/>
</dbReference>
<dbReference type="PATRIC" id="fig|1566026.4.peg.2717"/>
<dbReference type="GO" id="GO:0004252">
    <property type="term" value="F:serine-type endopeptidase activity"/>
    <property type="evidence" value="ECO:0007669"/>
    <property type="project" value="InterPro"/>
</dbReference>
<dbReference type="Proteomes" id="UP000036908">
    <property type="component" value="Unassembled WGS sequence"/>
</dbReference>
<evidence type="ECO:0000313" key="9">
    <source>
        <dbReference type="EMBL" id="KOF03817.1"/>
    </source>
</evidence>
<sequence>MQVTYILMAVIGLVTYFAWERPELHRRLMLNPYTVVHEKKYYQLITSGFVHNNGIHLLLNLFTLYFFGLAIEQIFYTYFGELGLVLYILLFITAVIVANIPTTIKHKNNYNYNSLGASGGVSALVMAFILFDPIRDLCLYAIICLPGYILGGLFIVYSIIMSKRNTDNINHDAHLFGAIYGVIFTLLLRPSTFSYFIEAIF</sequence>
<keyword evidence="5 7" id="KW-1133">Transmembrane helix</keyword>
<evidence type="ECO:0000259" key="8">
    <source>
        <dbReference type="Pfam" id="PF01694"/>
    </source>
</evidence>